<keyword evidence="3 7" id="KW-0689">Ribosomal protein</keyword>
<dbReference type="GO" id="GO:0003735">
    <property type="term" value="F:structural constituent of ribosome"/>
    <property type="evidence" value="ECO:0007669"/>
    <property type="project" value="InterPro"/>
</dbReference>
<comment type="subunit">
    <text evidence="2">Component of the large ribosomal subunit.</text>
</comment>
<dbReference type="GO" id="GO:0000463">
    <property type="term" value="P:maturation of LSU-rRNA from tricistronic rRNA transcript (SSU-rRNA, 5.8S rRNA, LSU-rRNA)"/>
    <property type="evidence" value="ECO:0007669"/>
    <property type="project" value="InterPro"/>
</dbReference>
<dbReference type="AlphaFoldDB" id="L9KWR7"/>
<dbReference type="InterPro" id="IPR001854">
    <property type="entry name" value="Ribosomal_uL29"/>
</dbReference>
<dbReference type="NCBIfam" id="TIGR00012">
    <property type="entry name" value="L29"/>
    <property type="match status" value="1"/>
</dbReference>
<dbReference type="SUPFAM" id="SSF46561">
    <property type="entry name" value="Ribosomal protein L29 (L29p)"/>
    <property type="match status" value="1"/>
</dbReference>
<evidence type="ECO:0000313" key="7">
    <source>
        <dbReference type="EMBL" id="ELW65602.1"/>
    </source>
</evidence>
<name>L9KWR7_TUPCH</name>
<dbReference type="InParanoid" id="L9KWR7"/>
<dbReference type="PANTHER" id="PTHR45722">
    <property type="entry name" value="60S RIBOSOMAL PROTEIN L35"/>
    <property type="match status" value="1"/>
</dbReference>
<keyword evidence="8" id="KW-1185">Reference proteome</keyword>
<dbReference type="PROSITE" id="PS00579">
    <property type="entry name" value="RIBOSOMAL_L29"/>
    <property type="match status" value="1"/>
</dbReference>
<dbReference type="EMBL" id="KB320680">
    <property type="protein sequence ID" value="ELW65602.1"/>
    <property type="molecule type" value="Genomic_DNA"/>
</dbReference>
<dbReference type="PANTHER" id="PTHR45722:SF2">
    <property type="entry name" value="LARGE RIBOSOMAL SUBUNIT PROTEIN UL29-RELATED"/>
    <property type="match status" value="1"/>
</dbReference>
<dbReference type="InterPro" id="IPR045059">
    <property type="entry name" value="Ribosomal_uL29_euk"/>
</dbReference>
<dbReference type="InterPro" id="IPR018254">
    <property type="entry name" value="Ribosomal_uL29_CS"/>
</dbReference>
<evidence type="ECO:0000256" key="5">
    <source>
        <dbReference type="ARBA" id="ARBA00035204"/>
    </source>
</evidence>
<gene>
    <name evidence="7" type="ORF">TREES_T100005340</name>
</gene>
<dbReference type="InterPro" id="IPR036049">
    <property type="entry name" value="Ribosomal_uL29_sf"/>
</dbReference>
<dbReference type="STRING" id="246437.L9KWR7"/>
<dbReference type="Pfam" id="PF00831">
    <property type="entry name" value="Ribosomal_L29"/>
    <property type="match status" value="1"/>
</dbReference>
<dbReference type="GO" id="GO:0022625">
    <property type="term" value="C:cytosolic large ribosomal subunit"/>
    <property type="evidence" value="ECO:0007669"/>
    <property type="project" value="InterPro"/>
</dbReference>
<organism evidence="7 8">
    <name type="scientific">Tupaia chinensis</name>
    <name type="common">Chinese tree shrew</name>
    <name type="synonym">Tupaia belangeri chinensis</name>
    <dbReference type="NCBI Taxonomy" id="246437"/>
    <lineage>
        <taxon>Eukaryota</taxon>
        <taxon>Metazoa</taxon>
        <taxon>Chordata</taxon>
        <taxon>Craniata</taxon>
        <taxon>Vertebrata</taxon>
        <taxon>Euteleostomi</taxon>
        <taxon>Mammalia</taxon>
        <taxon>Eutheria</taxon>
        <taxon>Euarchontoglires</taxon>
        <taxon>Scandentia</taxon>
        <taxon>Tupaiidae</taxon>
        <taxon>Tupaia</taxon>
    </lineage>
</organism>
<dbReference type="GO" id="GO:0003729">
    <property type="term" value="F:mRNA binding"/>
    <property type="evidence" value="ECO:0007669"/>
    <property type="project" value="TreeGrafter"/>
</dbReference>
<comment type="similarity">
    <text evidence="1">Belongs to the universal ribosomal protein uL29 family.</text>
</comment>
<dbReference type="Gene3D" id="1.10.287.310">
    <property type="match status" value="1"/>
</dbReference>
<evidence type="ECO:0000313" key="8">
    <source>
        <dbReference type="Proteomes" id="UP000011518"/>
    </source>
</evidence>
<evidence type="ECO:0000256" key="3">
    <source>
        <dbReference type="ARBA" id="ARBA00022980"/>
    </source>
</evidence>
<evidence type="ECO:0000256" key="4">
    <source>
        <dbReference type="ARBA" id="ARBA00023274"/>
    </source>
</evidence>
<dbReference type="Proteomes" id="UP000011518">
    <property type="component" value="Unassembled WGS sequence"/>
</dbReference>
<proteinExistence type="inferred from homology"/>
<evidence type="ECO:0000256" key="2">
    <source>
        <dbReference type="ARBA" id="ARBA00011133"/>
    </source>
</evidence>
<dbReference type="GO" id="GO:0006412">
    <property type="term" value="P:translation"/>
    <property type="evidence" value="ECO:0007669"/>
    <property type="project" value="InterPro"/>
</dbReference>
<keyword evidence="4" id="KW-0687">Ribonucleoprotein</keyword>
<protein>
    <recommendedName>
        <fullName evidence="5">Large ribosomal subunit protein uL29</fullName>
    </recommendedName>
    <alternativeName>
        <fullName evidence="6">60S ribosomal protein L35</fullName>
    </alternativeName>
</protein>
<evidence type="ECO:0000256" key="6">
    <source>
        <dbReference type="ARBA" id="ARBA00035334"/>
    </source>
</evidence>
<reference evidence="8" key="1">
    <citation type="submission" date="2012-07" db="EMBL/GenBank/DDBJ databases">
        <title>Genome of the Chinese tree shrew, a rising model animal genetically related to primates.</title>
        <authorList>
            <person name="Zhang G."/>
            <person name="Fan Y."/>
            <person name="Yao Y."/>
            <person name="Huang Z."/>
        </authorList>
    </citation>
    <scope>NUCLEOTIDE SEQUENCE [LARGE SCALE GENOMIC DNA]</scope>
</reference>
<reference evidence="8" key="2">
    <citation type="journal article" date="2013" name="Nat. Commun.">
        <title>Genome of the Chinese tree shrew.</title>
        <authorList>
            <person name="Fan Y."/>
            <person name="Huang Z.Y."/>
            <person name="Cao C.C."/>
            <person name="Chen C.S."/>
            <person name="Chen Y.X."/>
            <person name="Fan D.D."/>
            <person name="He J."/>
            <person name="Hou H.L."/>
            <person name="Hu L."/>
            <person name="Hu X.T."/>
            <person name="Jiang X.T."/>
            <person name="Lai R."/>
            <person name="Lang Y.S."/>
            <person name="Liang B."/>
            <person name="Liao S.G."/>
            <person name="Mu D."/>
            <person name="Ma Y.Y."/>
            <person name="Niu Y.Y."/>
            <person name="Sun X.Q."/>
            <person name="Xia J.Q."/>
            <person name="Xiao J."/>
            <person name="Xiong Z.Q."/>
            <person name="Xu L."/>
            <person name="Yang L."/>
            <person name="Zhang Y."/>
            <person name="Zhao W."/>
            <person name="Zhao X.D."/>
            <person name="Zheng Y.T."/>
            <person name="Zhou J.M."/>
            <person name="Zhu Y.B."/>
            <person name="Zhang G.J."/>
            <person name="Wang J."/>
            <person name="Yao Y.G."/>
        </authorList>
    </citation>
    <scope>NUCLEOTIDE SEQUENCE [LARGE SCALE GENOMIC DNA]</scope>
</reference>
<accession>L9KWR7</accession>
<evidence type="ECO:0000256" key="1">
    <source>
        <dbReference type="ARBA" id="ARBA00009254"/>
    </source>
</evidence>
<sequence>MYTLTGQAGPFIKASLSYQANRSETLHKLPQLRVVQVTGVAARKLSKIRAVRKSIARVLTVINWTQKTSGNSTRARSTAPDLWPKESAAVRWQRNVQNGSLGTEKQPRKEPLYPLWFPVKA</sequence>